<evidence type="ECO:0000313" key="2">
    <source>
        <dbReference type="EMBL" id="OCH85278.1"/>
    </source>
</evidence>
<sequence length="372" mass="40971">MSLGVNALRRRHYHFFHRYDLWDSANCLQFDRRGEYLAAGEDDGRVIIFDLRKLRKAGSSSRSSFHSIGLLGTTPVSSMIWLADTLFVGYASGAIFRYKINFDEIGESPPETTQISTRLSGSVNCMDVDPMSSSLAAGVGTHPAAIEVAGNTETAVVRVLGRKYEIPVIGYIPKYPDTYTVQMDENIVLPVKFIHDGRALLLGSSCGMVDIVDLETGSRVDSSISSHHQDDIIQTLAYHEDGDQCLIATASAELGPESYINLYYASRIGLLAFTFLIYALIVAHLSTIHWAIERISSWLLTIISAMVQISVSMFTRAWTLLEQGASQFVYANQCLGRSLWLAGLRLASSLIGAFPGALEFLQEVLVAIEARN</sequence>
<gene>
    <name evidence="2" type="ORF">OBBRIDRAFT_807639</name>
</gene>
<evidence type="ECO:0000313" key="3">
    <source>
        <dbReference type="Proteomes" id="UP000250043"/>
    </source>
</evidence>
<dbReference type="Proteomes" id="UP000250043">
    <property type="component" value="Unassembled WGS sequence"/>
</dbReference>
<dbReference type="Gene3D" id="2.130.10.10">
    <property type="entry name" value="YVTN repeat-like/Quinoprotein amine dehydrogenase"/>
    <property type="match status" value="2"/>
</dbReference>
<reference evidence="2 3" key="1">
    <citation type="submission" date="2016-07" db="EMBL/GenBank/DDBJ databases">
        <title>Draft genome of the white-rot fungus Obba rivulosa 3A-2.</title>
        <authorList>
            <consortium name="DOE Joint Genome Institute"/>
            <person name="Miettinen O."/>
            <person name="Riley R."/>
            <person name="Acob R."/>
            <person name="Barry K."/>
            <person name="Cullen D."/>
            <person name="De Vries R."/>
            <person name="Hainaut M."/>
            <person name="Hatakka A."/>
            <person name="Henrissat B."/>
            <person name="Hilden K."/>
            <person name="Kuo R."/>
            <person name="Labutti K."/>
            <person name="Lipzen A."/>
            <person name="Makela M.R."/>
            <person name="Sandor L."/>
            <person name="Spatafora J.W."/>
            <person name="Grigoriev I.V."/>
            <person name="Hibbett D.S."/>
        </authorList>
    </citation>
    <scope>NUCLEOTIDE SEQUENCE [LARGE SCALE GENOMIC DNA]</scope>
    <source>
        <strain evidence="2 3">3A-2</strain>
    </source>
</reference>
<feature type="transmembrane region" description="Helical" evidence="1">
    <location>
        <begin position="339"/>
        <end position="358"/>
    </location>
</feature>
<feature type="transmembrane region" description="Helical" evidence="1">
    <location>
        <begin position="268"/>
        <end position="292"/>
    </location>
</feature>
<evidence type="ECO:0000256" key="1">
    <source>
        <dbReference type="SAM" id="Phobius"/>
    </source>
</evidence>
<accession>A0A8E2AIS1</accession>
<dbReference type="SUPFAM" id="SSF50978">
    <property type="entry name" value="WD40 repeat-like"/>
    <property type="match status" value="1"/>
</dbReference>
<dbReference type="EMBL" id="KV722595">
    <property type="protein sequence ID" value="OCH85278.1"/>
    <property type="molecule type" value="Genomic_DNA"/>
</dbReference>
<keyword evidence="1" id="KW-1133">Transmembrane helix</keyword>
<keyword evidence="1" id="KW-0472">Membrane</keyword>
<dbReference type="AlphaFoldDB" id="A0A8E2AIS1"/>
<keyword evidence="1" id="KW-0812">Transmembrane</keyword>
<feature type="transmembrane region" description="Helical" evidence="1">
    <location>
        <begin position="298"/>
        <end position="318"/>
    </location>
</feature>
<dbReference type="InterPro" id="IPR036322">
    <property type="entry name" value="WD40_repeat_dom_sf"/>
</dbReference>
<proteinExistence type="predicted"/>
<dbReference type="InterPro" id="IPR015943">
    <property type="entry name" value="WD40/YVTN_repeat-like_dom_sf"/>
</dbReference>
<protein>
    <submittedName>
        <fullName evidence="2">Uncharacterized protein</fullName>
    </submittedName>
</protein>
<keyword evidence="3" id="KW-1185">Reference proteome</keyword>
<name>A0A8E2AIS1_9APHY</name>
<dbReference type="OrthoDB" id="3238562at2759"/>
<organism evidence="2 3">
    <name type="scientific">Obba rivulosa</name>
    <dbReference type="NCBI Taxonomy" id="1052685"/>
    <lineage>
        <taxon>Eukaryota</taxon>
        <taxon>Fungi</taxon>
        <taxon>Dikarya</taxon>
        <taxon>Basidiomycota</taxon>
        <taxon>Agaricomycotina</taxon>
        <taxon>Agaricomycetes</taxon>
        <taxon>Polyporales</taxon>
        <taxon>Gelatoporiaceae</taxon>
        <taxon>Obba</taxon>
    </lineage>
</organism>